<protein>
    <submittedName>
        <fullName evidence="1">Synaptic vesicle transporter</fullName>
    </submittedName>
</protein>
<dbReference type="EMBL" id="KZ824997">
    <property type="protein sequence ID" value="RAH65361.1"/>
    <property type="molecule type" value="Genomic_DNA"/>
</dbReference>
<reference evidence="1" key="1">
    <citation type="submission" date="2018-02" db="EMBL/GenBank/DDBJ databases">
        <title>The genomes of Aspergillus section Nigri reveals drivers in fungal speciation.</title>
        <authorList>
            <consortium name="DOE Joint Genome Institute"/>
            <person name="Vesth T.C."/>
            <person name="Nybo J."/>
            <person name="Theobald S."/>
            <person name="Brandl J."/>
            <person name="Frisvad J.C."/>
            <person name="Nielsen K.F."/>
            <person name="Lyhne E.K."/>
            <person name="Kogle M.E."/>
            <person name="Kuo A."/>
            <person name="Riley R."/>
            <person name="Clum A."/>
            <person name="Nolan M."/>
            <person name="Lipzen A."/>
            <person name="Salamov A."/>
            <person name="Henrissat B."/>
            <person name="Wiebenga A."/>
            <person name="De vries R.P."/>
            <person name="Grigoriev I.V."/>
            <person name="Mortensen U.H."/>
            <person name="Andersen M.R."/>
            <person name="Baker S.E."/>
        </authorList>
    </citation>
    <scope>NUCLEOTIDE SEQUENCE</scope>
    <source>
        <strain evidence="1">CBS 121060</strain>
    </source>
</reference>
<sequence length="553" mass="61010">MFELLRDTAFGKLVRITSGYRLLPYPEECDTSIASNYIDNATEAGVKFPDLEANESILEPNGLQTIMSQASNRSPGVTIHAPGHADEKTIIVGWRPGDTENPQNWSLGKKLLVSSLIWLLTFAIYIGSAIYSPGIPGVADEFGVSTVASTLGLTLFVLGYGIAPMIWSPLSELPTVGRSPIYLFTLLVFVILNFGVLYAKNFGMLLAFRFLTGFIGSPALATGGASMGDIWTPRARDYMIVVWGAFAIAAPVLGPMVGGFASAAKGWTWTIWQLIWISGLALVVLFFLLPETYGPNILYRRARRLRKINAKPFYCEAELELQSISSTEILFEALVRPFQLCFLEPIVLVMNIYISLVYGILYIWFEAFPIVFQEIHGFNAGEGGMAFLGIITGTICFALPGYFAWKYFIQSKQSTSTPEGQLPPAIVGSICLPVSLFWFGWTGNFESVHWIVPIMASALFSVGGCLIFNPIFCYLTHAYPHYAASVLAGNDFMRSSFGAGFPLFAAAMFHNLGVGWACTLLGGLTCLFVPFPFVLYWWGKQLRLRSRFARHDI</sequence>
<evidence type="ECO:0000313" key="1">
    <source>
        <dbReference type="EMBL" id="RAH65361.1"/>
    </source>
</evidence>
<gene>
    <name evidence="1" type="ORF">BO66DRAFT_443194</name>
</gene>
<dbReference type="Proteomes" id="UP000249661">
    <property type="component" value="Unassembled WGS sequence"/>
</dbReference>
<name>A0ACD1GVL4_9EURO</name>
<keyword evidence="2" id="KW-1185">Reference proteome</keyword>
<evidence type="ECO:0000313" key="2">
    <source>
        <dbReference type="Proteomes" id="UP000249661"/>
    </source>
</evidence>
<accession>A0ACD1GVL4</accession>
<proteinExistence type="predicted"/>
<organism evidence="1 2">
    <name type="scientific">Aspergillus aculeatinus CBS 121060</name>
    <dbReference type="NCBI Taxonomy" id="1448322"/>
    <lineage>
        <taxon>Eukaryota</taxon>
        <taxon>Fungi</taxon>
        <taxon>Dikarya</taxon>
        <taxon>Ascomycota</taxon>
        <taxon>Pezizomycotina</taxon>
        <taxon>Eurotiomycetes</taxon>
        <taxon>Eurotiomycetidae</taxon>
        <taxon>Eurotiales</taxon>
        <taxon>Aspergillaceae</taxon>
        <taxon>Aspergillus</taxon>
        <taxon>Aspergillus subgen. Circumdati</taxon>
    </lineage>
</organism>